<feature type="region of interest" description="Disordered" evidence="1">
    <location>
        <begin position="312"/>
        <end position="346"/>
    </location>
</feature>
<protein>
    <recommendedName>
        <fullName evidence="6">Transmembrane protein 53</fullName>
    </recommendedName>
</protein>
<reference evidence="2" key="2">
    <citation type="submission" date="2017-06" db="EMBL/GenBank/DDBJ databases">
        <title>The pomegranate genome and the genomics of punicalagin biosynthesis.</title>
        <authorList>
            <person name="Xu C."/>
        </authorList>
    </citation>
    <scope>NUCLEOTIDE SEQUENCE [LARGE SCALE GENOMIC DNA]</scope>
    <source>
        <tissue evidence="2">Fresh leaf</tissue>
    </source>
</reference>
<dbReference type="EMBL" id="MTKT01001810">
    <property type="protein sequence ID" value="OWM83733.1"/>
    <property type="molecule type" value="Genomic_DNA"/>
</dbReference>
<accession>A0A218XFN3</accession>
<dbReference type="InterPro" id="IPR008547">
    <property type="entry name" value="DUF829_TMEM53"/>
</dbReference>
<sequence length="407" mass="44745">MWSGGGGSVYWGSKGGESRGIVVVFGWVSLQESQLRSFVELYSSLGWNSLVCHAGFLSAFYPEKATSLAFFVLNELLEELHIKPCPVVFAAFSAGSKACMCKVFQIVDRSGKGHLNWDAYRLVRNCVSGVMFDSSPVDITHDLGSRFALHGSILSRPGPSKVVSWIAKGVSSGLDALYLTKFESQRAQYWKNLHSSVCMEAPYLIVCSEDDSLAPYETICTFTQTLQNLGADVKILNLSGSSHIGHYKNYPIQYSDAMATLLETAASTVFSRKLQRLEEERLEGQHDEISELICDLQNAAVNSNQCLRRVSSGPGDSFSLTSSTHDNGRTSEDEHREASSSNLNLLQNPPTISAHSILGQMLYDVCVPKNVEGWDIKFSGSLNGQPYASSRKLSPSHNSKCLRRSRL</sequence>
<feature type="region of interest" description="Disordered" evidence="1">
    <location>
        <begin position="386"/>
        <end position="407"/>
    </location>
</feature>
<dbReference type="AlphaFoldDB" id="A0A218XFN3"/>
<evidence type="ECO:0000313" key="2">
    <source>
        <dbReference type="EMBL" id="OWM83733.1"/>
    </source>
</evidence>
<dbReference type="SUPFAM" id="SSF53474">
    <property type="entry name" value="alpha/beta-Hydrolases"/>
    <property type="match status" value="1"/>
</dbReference>
<dbReference type="PANTHER" id="PTHR12265:SF9">
    <property type="entry name" value="DUF829 DOMAIN PROTEIN"/>
    <property type="match status" value="1"/>
</dbReference>
<evidence type="ECO:0008006" key="6">
    <source>
        <dbReference type="Google" id="ProtNLM"/>
    </source>
</evidence>
<keyword evidence="5" id="KW-1185">Reference proteome</keyword>
<comment type="caution">
    <text evidence="2">The sequence shown here is derived from an EMBL/GenBank/DDBJ whole genome shotgun (WGS) entry which is preliminary data.</text>
</comment>
<evidence type="ECO:0000313" key="5">
    <source>
        <dbReference type="Proteomes" id="UP000233551"/>
    </source>
</evidence>
<dbReference type="EMBL" id="PGOL01001688">
    <property type="protein sequence ID" value="PKI55561.1"/>
    <property type="molecule type" value="Genomic_DNA"/>
</dbReference>
<dbReference type="OrthoDB" id="77878at2759"/>
<dbReference type="GeneID" id="116205503"/>
<proteinExistence type="predicted"/>
<dbReference type="Pfam" id="PF05705">
    <property type="entry name" value="DUF829"/>
    <property type="match status" value="1"/>
</dbReference>
<name>A0A218XFN3_PUNGR</name>
<feature type="compositionally biased region" description="Polar residues" evidence="1">
    <location>
        <begin position="386"/>
        <end position="399"/>
    </location>
</feature>
<evidence type="ECO:0000313" key="4">
    <source>
        <dbReference type="Proteomes" id="UP000197138"/>
    </source>
</evidence>
<dbReference type="InterPro" id="IPR029058">
    <property type="entry name" value="AB_hydrolase_fold"/>
</dbReference>
<dbReference type="Proteomes" id="UP000197138">
    <property type="component" value="Unassembled WGS sequence"/>
</dbReference>
<feature type="compositionally biased region" description="Basic and acidic residues" evidence="1">
    <location>
        <begin position="326"/>
        <end position="338"/>
    </location>
</feature>
<reference evidence="3 5" key="3">
    <citation type="submission" date="2017-11" db="EMBL/GenBank/DDBJ databases">
        <title>De-novo sequencing of pomegranate (Punica granatum L.) genome.</title>
        <authorList>
            <person name="Akparov Z."/>
            <person name="Amiraslanov A."/>
            <person name="Hajiyeva S."/>
            <person name="Abbasov M."/>
            <person name="Kaur K."/>
            <person name="Hamwieh A."/>
            <person name="Solovyev V."/>
            <person name="Salamov A."/>
            <person name="Braich B."/>
            <person name="Kosarev P."/>
            <person name="Mahmoud A."/>
            <person name="Hajiyev E."/>
            <person name="Babayeva S."/>
            <person name="Izzatullayeva V."/>
            <person name="Mammadov A."/>
            <person name="Mammadov A."/>
            <person name="Sharifova S."/>
            <person name="Ojaghi J."/>
            <person name="Eynullazada K."/>
            <person name="Bayramov B."/>
            <person name="Abdulazimova A."/>
            <person name="Shahmuradov I."/>
        </authorList>
    </citation>
    <scope>NUCLEOTIDE SEQUENCE [LARGE SCALE GENOMIC DNA]</scope>
    <source>
        <strain evidence="3">AG2017</strain>
        <strain evidence="5">cv. AG2017</strain>
        <tissue evidence="3">Leaf</tissue>
    </source>
</reference>
<evidence type="ECO:0000313" key="3">
    <source>
        <dbReference type="EMBL" id="PKI55561.1"/>
    </source>
</evidence>
<dbReference type="Proteomes" id="UP000233551">
    <property type="component" value="Unassembled WGS sequence"/>
</dbReference>
<dbReference type="PANTHER" id="PTHR12265">
    <property type="entry name" value="TRANSMEMBRANE PROTEIN 53"/>
    <property type="match status" value="1"/>
</dbReference>
<evidence type="ECO:0000256" key="1">
    <source>
        <dbReference type="SAM" id="MobiDB-lite"/>
    </source>
</evidence>
<organism evidence="2 4">
    <name type="scientific">Punica granatum</name>
    <name type="common">Pomegranate</name>
    <dbReference type="NCBI Taxonomy" id="22663"/>
    <lineage>
        <taxon>Eukaryota</taxon>
        <taxon>Viridiplantae</taxon>
        <taxon>Streptophyta</taxon>
        <taxon>Embryophyta</taxon>
        <taxon>Tracheophyta</taxon>
        <taxon>Spermatophyta</taxon>
        <taxon>Magnoliopsida</taxon>
        <taxon>eudicotyledons</taxon>
        <taxon>Gunneridae</taxon>
        <taxon>Pentapetalae</taxon>
        <taxon>rosids</taxon>
        <taxon>malvids</taxon>
        <taxon>Myrtales</taxon>
        <taxon>Lythraceae</taxon>
        <taxon>Punica</taxon>
    </lineage>
</organism>
<reference evidence="4" key="1">
    <citation type="journal article" date="2017" name="Plant J.">
        <title>The pomegranate (Punica granatum L.) genome and the genomics of punicalagin biosynthesis.</title>
        <authorList>
            <person name="Qin G."/>
            <person name="Xu C."/>
            <person name="Ming R."/>
            <person name="Tang H."/>
            <person name="Guyot R."/>
            <person name="Kramer E.M."/>
            <person name="Hu Y."/>
            <person name="Yi X."/>
            <person name="Qi Y."/>
            <person name="Xu X."/>
            <person name="Gao Z."/>
            <person name="Pan H."/>
            <person name="Jian J."/>
            <person name="Tian Y."/>
            <person name="Yue Z."/>
            <person name="Xu Y."/>
        </authorList>
    </citation>
    <scope>NUCLEOTIDE SEQUENCE [LARGE SCALE GENOMIC DNA]</scope>
    <source>
        <strain evidence="4">cv. Dabenzi</strain>
    </source>
</reference>
<gene>
    <name evidence="2" type="ORF">CDL15_Pgr004163</name>
    <name evidence="3" type="ORF">CRG98_024061</name>
</gene>